<gene>
    <name evidence="2" type="ORF">CHR90_08190</name>
</gene>
<protein>
    <submittedName>
        <fullName evidence="2">Uncharacterized protein</fullName>
    </submittedName>
</protein>
<evidence type="ECO:0000256" key="1">
    <source>
        <dbReference type="SAM" id="MobiDB-lite"/>
    </source>
</evidence>
<sequence length="110" mass="12768">MAIAPITYQPVSPARPIRRRRPETEEQAEEKRAEEVSSGTRTARPRFDLDDDGPEDFADPDRRRRSRGLALVSAQVTFQAQQYAQEHLGSGLYYEPWRDATQAYERWSRT</sequence>
<dbReference type="AlphaFoldDB" id="A0A255XSP1"/>
<proteinExistence type="predicted"/>
<accession>A0A255XSP1</accession>
<comment type="caution">
    <text evidence="2">The sequence shown here is derived from an EMBL/GenBank/DDBJ whole genome shotgun (WGS) entry which is preliminary data.</text>
</comment>
<dbReference type="EMBL" id="NOXS01000031">
    <property type="protein sequence ID" value="OYQ19394.1"/>
    <property type="molecule type" value="Genomic_DNA"/>
</dbReference>
<reference evidence="2 3" key="1">
    <citation type="submission" date="2017-07" db="EMBL/GenBank/DDBJ databases">
        <title>Elstera cyanobacteriorum sp. nov., a novel bacterium isolated from cyanobacterial aggregates in a eutrophic lake.</title>
        <authorList>
            <person name="Cai H."/>
        </authorList>
    </citation>
    <scope>NUCLEOTIDE SEQUENCE [LARGE SCALE GENOMIC DNA]</scope>
    <source>
        <strain evidence="2 3">TH019</strain>
    </source>
</reference>
<feature type="compositionally biased region" description="Acidic residues" evidence="1">
    <location>
        <begin position="49"/>
        <end position="58"/>
    </location>
</feature>
<name>A0A255XSP1_9PROT</name>
<feature type="region of interest" description="Disordered" evidence="1">
    <location>
        <begin position="1"/>
        <end position="64"/>
    </location>
</feature>
<evidence type="ECO:0000313" key="2">
    <source>
        <dbReference type="EMBL" id="OYQ19394.1"/>
    </source>
</evidence>
<keyword evidence="3" id="KW-1185">Reference proteome</keyword>
<evidence type="ECO:0000313" key="3">
    <source>
        <dbReference type="Proteomes" id="UP000216361"/>
    </source>
</evidence>
<dbReference type="Proteomes" id="UP000216361">
    <property type="component" value="Unassembled WGS sequence"/>
</dbReference>
<organism evidence="2 3">
    <name type="scientific">Elstera cyanobacteriorum</name>
    <dbReference type="NCBI Taxonomy" id="2022747"/>
    <lineage>
        <taxon>Bacteria</taxon>
        <taxon>Pseudomonadati</taxon>
        <taxon>Pseudomonadota</taxon>
        <taxon>Alphaproteobacteria</taxon>
        <taxon>Rhodospirillales</taxon>
        <taxon>Rhodospirillaceae</taxon>
        <taxon>Elstera</taxon>
    </lineage>
</organism>
<dbReference type="RefSeq" id="WP_094408499.1">
    <property type="nucleotide sequence ID" value="NZ_BMJZ01000004.1"/>
</dbReference>